<dbReference type="InterPro" id="IPR012318">
    <property type="entry name" value="HTH_CRP"/>
</dbReference>
<gene>
    <name evidence="2" type="ORF">AA14337_3083</name>
</gene>
<organism evidence="2 3">
    <name type="scientific">Acetobacter malorum DSM 14337</name>
    <dbReference type="NCBI Taxonomy" id="1307910"/>
    <lineage>
        <taxon>Bacteria</taxon>
        <taxon>Pseudomonadati</taxon>
        <taxon>Pseudomonadota</taxon>
        <taxon>Alphaproteobacteria</taxon>
        <taxon>Acetobacterales</taxon>
        <taxon>Acetobacteraceae</taxon>
        <taxon>Acetobacter</taxon>
    </lineage>
</organism>
<dbReference type="EMBL" id="BAPF01000054">
    <property type="protein sequence ID" value="GBQ85485.1"/>
    <property type="molecule type" value="Genomic_DNA"/>
</dbReference>
<dbReference type="Proteomes" id="UP001065047">
    <property type="component" value="Unassembled WGS sequence"/>
</dbReference>
<comment type="caution">
    <text evidence="2">The sequence shown here is derived from an EMBL/GenBank/DDBJ whole genome shotgun (WGS) entry which is preliminary data.</text>
</comment>
<evidence type="ECO:0000259" key="1">
    <source>
        <dbReference type="SMART" id="SM00419"/>
    </source>
</evidence>
<dbReference type="GeneID" id="29557711"/>
<sequence>MHKPSSLSAFRSRLSSAIEAKDWQGVNRVRLAMKGRVLGMVRNGCEEGELRAFQKTFTEASERIGLGYHLSLEDGPLLCALKIAVAAEDAGMASEAASLPPVTLRAAKGEVMGILSSGVRDCSTTSLARLTGLTLQTVARALGALRAEGKIVSNRLGRHVYHREVVISGATSLSALFKMDKSRPEDWGARQSLSDLLPPTCSRLGHFNLAAQ</sequence>
<keyword evidence="3" id="KW-1185">Reference proteome</keyword>
<evidence type="ECO:0000313" key="3">
    <source>
        <dbReference type="Proteomes" id="UP001065047"/>
    </source>
</evidence>
<evidence type="ECO:0000313" key="2">
    <source>
        <dbReference type="EMBL" id="GBQ85485.1"/>
    </source>
</evidence>
<dbReference type="RefSeq" id="WP_061506284.1">
    <property type="nucleotide sequence ID" value="NZ_BAPF01000054.1"/>
</dbReference>
<accession>A0ABQ0PZK9</accession>
<reference evidence="2" key="1">
    <citation type="submission" date="2013-04" db="EMBL/GenBank/DDBJ databases">
        <title>The genome sequencing project of 58 acetic acid bacteria.</title>
        <authorList>
            <person name="Okamoto-Kainuma A."/>
            <person name="Ishikawa M."/>
            <person name="Umino S."/>
            <person name="Koizumi Y."/>
            <person name="Shiwa Y."/>
            <person name="Yoshikawa H."/>
            <person name="Matsutani M."/>
            <person name="Matsushita K."/>
        </authorList>
    </citation>
    <scope>NUCLEOTIDE SEQUENCE</scope>
    <source>
        <strain evidence="2">DSM 14337</strain>
    </source>
</reference>
<dbReference type="SUPFAM" id="SSF46785">
    <property type="entry name" value="Winged helix' DNA-binding domain"/>
    <property type="match status" value="1"/>
</dbReference>
<proteinExistence type="predicted"/>
<name>A0ABQ0PZK9_9PROT</name>
<dbReference type="SMART" id="SM00419">
    <property type="entry name" value="HTH_CRP"/>
    <property type="match status" value="1"/>
</dbReference>
<protein>
    <recommendedName>
        <fullName evidence="1">HTH crp-type domain-containing protein</fullName>
    </recommendedName>
</protein>
<dbReference type="InterPro" id="IPR036390">
    <property type="entry name" value="WH_DNA-bd_sf"/>
</dbReference>
<feature type="domain" description="HTH crp-type" evidence="1">
    <location>
        <begin position="115"/>
        <end position="169"/>
    </location>
</feature>